<evidence type="ECO:0000256" key="8">
    <source>
        <dbReference type="PROSITE-ProRule" id="PRU00027"/>
    </source>
</evidence>
<keyword evidence="2" id="KW-0479">Metal-binding</keyword>
<organism evidence="11 12">
    <name type="scientific">Peronospora matthiolae</name>
    <dbReference type="NCBI Taxonomy" id="2874970"/>
    <lineage>
        <taxon>Eukaryota</taxon>
        <taxon>Sar</taxon>
        <taxon>Stramenopiles</taxon>
        <taxon>Oomycota</taxon>
        <taxon>Peronosporomycetes</taxon>
        <taxon>Peronosporales</taxon>
        <taxon>Peronosporaceae</taxon>
        <taxon>Peronospora</taxon>
    </lineage>
</organism>
<feature type="domain" description="BED-type" evidence="10">
    <location>
        <begin position="16"/>
        <end position="68"/>
    </location>
</feature>
<accession>A0AAV1UR36</accession>
<evidence type="ECO:0000256" key="6">
    <source>
        <dbReference type="ARBA" id="ARBA00023163"/>
    </source>
</evidence>
<evidence type="ECO:0000256" key="1">
    <source>
        <dbReference type="ARBA" id="ARBA00004123"/>
    </source>
</evidence>
<name>A0AAV1UR36_9STRA</name>
<keyword evidence="5" id="KW-0805">Transcription regulation</keyword>
<dbReference type="EMBL" id="CAKLBY020000226">
    <property type="protein sequence ID" value="CAK7937086.1"/>
    <property type="molecule type" value="Genomic_DNA"/>
</dbReference>
<evidence type="ECO:0000256" key="5">
    <source>
        <dbReference type="ARBA" id="ARBA00023015"/>
    </source>
</evidence>
<dbReference type="InterPro" id="IPR052035">
    <property type="entry name" value="ZnF_BED_domain_contain"/>
</dbReference>
<comment type="caution">
    <text evidence="11">The sequence shown here is derived from an EMBL/GenBank/DDBJ whole genome shotgun (WGS) entry which is preliminary data.</text>
</comment>
<feature type="region of interest" description="Disordered" evidence="9">
    <location>
        <begin position="160"/>
        <end position="188"/>
    </location>
</feature>
<evidence type="ECO:0000256" key="4">
    <source>
        <dbReference type="ARBA" id="ARBA00022833"/>
    </source>
</evidence>
<evidence type="ECO:0000313" key="12">
    <source>
        <dbReference type="Proteomes" id="UP001162060"/>
    </source>
</evidence>
<dbReference type="GO" id="GO:0008270">
    <property type="term" value="F:zinc ion binding"/>
    <property type="evidence" value="ECO:0007669"/>
    <property type="project" value="UniProtKB-KW"/>
</dbReference>
<keyword evidence="3 8" id="KW-0863">Zinc-finger</keyword>
<evidence type="ECO:0000256" key="9">
    <source>
        <dbReference type="SAM" id="MobiDB-lite"/>
    </source>
</evidence>
<keyword evidence="4" id="KW-0862">Zinc</keyword>
<reference evidence="11" key="1">
    <citation type="submission" date="2024-01" db="EMBL/GenBank/DDBJ databases">
        <authorList>
            <person name="Webb A."/>
        </authorList>
    </citation>
    <scope>NUCLEOTIDE SEQUENCE</scope>
    <source>
        <strain evidence="11">Pm1</strain>
    </source>
</reference>
<dbReference type="GO" id="GO:0003677">
    <property type="term" value="F:DNA binding"/>
    <property type="evidence" value="ECO:0007669"/>
    <property type="project" value="InterPro"/>
</dbReference>
<evidence type="ECO:0000256" key="7">
    <source>
        <dbReference type="ARBA" id="ARBA00023242"/>
    </source>
</evidence>
<feature type="region of interest" description="Disordered" evidence="9">
    <location>
        <begin position="95"/>
        <end position="119"/>
    </location>
</feature>
<dbReference type="AlphaFoldDB" id="A0AAV1UR36"/>
<dbReference type="InterPro" id="IPR003656">
    <property type="entry name" value="Znf_BED"/>
</dbReference>
<keyword evidence="6" id="KW-0804">Transcription</keyword>
<comment type="subcellular location">
    <subcellularLocation>
        <location evidence="1">Nucleus</location>
    </subcellularLocation>
</comment>
<dbReference type="PROSITE" id="PS50808">
    <property type="entry name" value="ZF_BED"/>
    <property type="match status" value="1"/>
</dbReference>
<feature type="compositionally biased region" description="Low complexity" evidence="9">
    <location>
        <begin position="95"/>
        <end position="116"/>
    </location>
</feature>
<protein>
    <recommendedName>
        <fullName evidence="10">BED-type domain-containing protein</fullName>
    </recommendedName>
</protein>
<keyword evidence="7" id="KW-0539">Nucleus</keyword>
<gene>
    <name evidence="11" type="ORF">PM001_LOCUS22236</name>
</gene>
<evidence type="ECO:0000256" key="3">
    <source>
        <dbReference type="ARBA" id="ARBA00022771"/>
    </source>
</evidence>
<proteinExistence type="predicted"/>
<dbReference type="Proteomes" id="UP001162060">
    <property type="component" value="Unassembled WGS sequence"/>
</dbReference>
<dbReference type="GO" id="GO:0005634">
    <property type="term" value="C:nucleus"/>
    <property type="evidence" value="ECO:0007669"/>
    <property type="project" value="UniProtKB-SubCell"/>
</dbReference>
<evidence type="ECO:0000259" key="10">
    <source>
        <dbReference type="PROSITE" id="PS50808"/>
    </source>
</evidence>
<evidence type="ECO:0000256" key="2">
    <source>
        <dbReference type="ARBA" id="ARBA00022723"/>
    </source>
</evidence>
<dbReference type="PANTHER" id="PTHR46481">
    <property type="entry name" value="ZINC FINGER BED DOMAIN-CONTAINING PROTEIN 4"/>
    <property type="match status" value="1"/>
</dbReference>
<dbReference type="PANTHER" id="PTHR46481:SF10">
    <property type="entry name" value="ZINC FINGER BED DOMAIN-CONTAINING PROTEIN 39"/>
    <property type="match status" value="1"/>
</dbReference>
<evidence type="ECO:0000313" key="11">
    <source>
        <dbReference type="EMBL" id="CAK7937086.1"/>
    </source>
</evidence>
<sequence>MPDDERVGAKRRRAGRRPSSVWSFFTEVRTADNKVYACCHFCPKRLAAVASRMRQHVLSKCVRAPPDIQQLLDQAPARTNNTAITTATYSTPICTDSITTDNTTSGSTSSSSSTTTTHDDTVEISATTCASTATVPVADVPGLCGSNVHLVAADRVMRQPNDVETEALPPIETADTEESRSPTREQTTTLKTGEVVEVVPVANVLEANGDERVHCDQHQLLEKSSDVDARRVHQKLVLALVVNDVPATILEDEALMEAFALAHPGLPWLSVDQAQTTVLQELVDEVTETIEQELATCAVLTLVHRHFKKHGGGTATGVASQWCNRWMGVDEHRKVFPLKETYQDVEPSVLIAANEAWCKYCPPREEFTAVVSTYRLSLAPDTVFCLCCDCPRTYQQLRLEQMRALSISTQDADSGSDLASRSTPQQLLVSTCAVRLSLRLRKELLNAFPALIDLLNKALFLSHSVSKITPLQPQLQTLLESSSWDAVPRLVKRMVYLENDIRRYQAKVSVPTDEVASFWDKLRIVDTLLTPLSWMLALSETNDTTSAQYVVLWLWLLAIVKSTTSSMLPEQGKESFVSVAMSIIECHVDSHELVCVLLDPRVAGAGFSISGKRRVKSLVVQLAERMFPSAGYSSGAIRLQLLNELGDYAEKTGVFADVVAWEMSVGRPPTLFWNDFVEDAPHLSRVARAVVSISPCAQTATESLNSPLPMEKASWNQTFAVRQLTSQVRTHRPPESTSGFKQYYSLLLPPSPLPQGSMSDGTLSLEVNKALRVNNTLRWSASDETKVEAIVTHHLSQMLQEGGGDSDADDSNQVPTSLPAAATQHDTLHVRVSWFAFQSANDLKLLQETVRKFVPRLATATIN</sequence>